<keyword evidence="2" id="KW-1185">Reference proteome</keyword>
<reference evidence="1 2" key="1">
    <citation type="journal article" date="2020" name="Cell">
        <title>Large-Scale Comparative Analyses of Tick Genomes Elucidate Their Genetic Diversity and Vector Capacities.</title>
        <authorList>
            <consortium name="Tick Genome and Microbiome Consortium (TIGMIC)"/>
            <person name="Jia N."/>
            <person name="Wang J."/>
            <person name="Shi W."/>
            <person name="Du L."/>
            <person name="Sun Y."/>
            <person name="Zhan W."/>
            <person name="Jiang J.F."/>
            <person name="Wang Q."/>
            <person name="Zhang B."/>
            <person name="Ji P."/>
            <person name="Bell-Sakyi L."/>
            <person name="Cui X.M."/>
            <person name="Yuan T.T."/>
            <person name="Jiang B.G."/>
            <person name="Yang W.F."/>
            <person name="Lam T.T."/>
            <person name="Chang Q.C."/>
            <person name="Ding S.J."/>
            <person name="Wang X.J."/>
            <person name="Zhu J.G."/>
            <person name="Ruan X.D."/>
            <person name="Zhao L."/>
            <person name="Wei J.T."/>
            <person name="Ye R.Z."/>
            <person name="Que T.C."/>
            <person name="Du C.H."/>
            <person name="Zhou Y.H."/>
            <person name="Cheng J.X."/>
            <person name="Dai P.F."/>
            <person name="Guo W.B."/>
            <person name="Han X.H."/>
            <person name="Huang E.J."/>
            <person name="Li L.F."/>
            <person name="Wei W."/>
            <person name="Gao Y.C."/>
            <person name="Liu J.Z."/>
            <person name="Shao H.Z."/>
            <person name="Wang X."/>
            <person name="Wang C.C."/>
            <person name="Yang T.C."/>
            <person name="Huo Q.B."/>
            <person name="Li W."/>
            <person name="Chen H.Y."/>
            <person name="Chen S.E."/>
            <person name="Zhou L.G."/>
            <person name="Ni X.B."/>
            <person name="Tian J.H."/>
            <person name="Sheng Y."/>
            <person name="Liu T."/>
            <person name="Pan Y.S."/>
            <person name="Xia L.Y."/>
            <person name="Li J."/>
            <person name="Zhao F."/>
            <person name="Cao W.C."/>
        </authorList>
    </citation>
    <scope>NUCLEOTIDE SEQUENCE [LARGE SCALE GENOMIC DNA]</scope>
    <source>
        <strain evidence="1">Iper-2018</strain>
    </source>
</reference>
<name>A0AC60PVY5_IXOPE</name>
<sequence>MHPIFNTERREKRAEALIRRFDLMDSKSVAYVDAASGKSGAAVALVVDGRGAPVSAATIRSRNAETAEEAAHELARVLYFRVTVEPPDCRNMDERLQNYTEIVENYRLQRKQVPPPDKSLSNREAVAWRRLQAGNFINPVWAYHVQIDDRQNDKCKHCGARGTLDHIIWECASSPGAKANINCREAWEALLRSEVPAPQ</sequence>
<gene>
    <name evidence="1" type="ORF">HPB47_027415</name>
</gene>
<comment type="caution">
    <text evidence="1">The sequence shown here is derived from an EMBL/GenBank/DDBJ whole genome shotgun (WGS) entry which is preliminary data.</text>
</comment>
<proteinExistence type="predicted"/>
<evidence type="ECO:0000313" key="1">
    <source>
        <dbReference type="EMBL" id="KAG0425418.1"/>
    </source>
</evidence>
<dbReference type="Proteomes" id="UP000805193">
    <property type="component" value="Unassembled WGS sequence"/>
</dbReference>
<evidence type="ECO:0000313" key="2">
    <source>
        <dbReference type="Proteomes" id="UP000805193"/>
    </source>
</evidence>
<organism evidence="1 2">
    <name type="scientific">Ixodes persulcatus</name>
    <name type="common">Taiga tick</name>
    <dbReference type="NCBI Taxonomy" id="34615"/>
    <lineage>
        <taxon>Eukaryota</taxon>
        <taxon>Metazoa</taxon>
        <taxon>Ecdysozoa</taxon>
        <taxon>Arthropoda</taxon>
        <taxon>Chelicerata</taxon>
        <taxon>Arachnida</taxon>
        <taxon>Acari</taxon>
        <taxon>Parasitiformes</taxon>
        <taxon>Ixodida</taxon>
        <taxon>Ixodoidea</taxon>
        <taxon>Ixodidae</taxon>
        <taxon>Ixodinae</taxon>
        <taxon>Ixodes</taxon>
    </lineage>
</organism>
<accession>A0AC60PVY5</accession>
<dbReference type="EMBL" id="JABSTQ010009847">
    <property type="protein sequence ID" value="KAG0425418.1"/>
    <property type="molecule type" value="Genomic_DNA"/>
</dbReference>
<protein>
    <submittedName>
        <fullName evidence="1">Uncharacterized protein</fullName>
    </submittedName>
</protein>